<dbReference type="Pfam" id="PF08327">
    <property type="entry name" value="AHSA1"/>
    <property type="match status" value="2"/>
</dbReference>
<evidence type="ECO:0000259" key="2">
    <source>
        <dbReference type="Pfam" id="PF08327"/>
    </source>
</evidence>
<dbReference type="Gene3D" id="3.30.530.20">
    <property type="match status" value="2"/>
</dbReference>
<dbReference type="SUPFAM" id="SSF55961">
    <property type="entry name" value="Bet v1-like"/>
    <property type="match status" value="2"/>
</dbReference>
<name>A0A7W5Y5H2_9ACTN</name>
<dbReference type="Proteomes" id="UP000579945">
    <property type="component" value="Unassembled WGS sequence"/>
</dbReference>
<accession>A0A7W5Y5H2</accession>
<feature type="domain" description="Activator of Hsp90 ATPase homologue 1/2-like C-terminal" evidence="2">
    <location>
        <begin position="23"/>
        <end position="110"/>
    </location>
</feature>
<dbReference type="EMBL" id="JACIBV010000001">
    <property type="protein sequence ID" value="MBB3724998.1"/>
    <property type="molecule type" value="Genomic_DNA"/>
</dbReference>
<comment type="caution">
    <text evidence="3">The sequence shown here is derived from an EMBL/GenBank/DDBJ whole genome shotgun (WGS) entry which is preliminary data.</text>
</comment>
<organism evidence="3 4">
    <name type="scientific">Nonomuraea dietziae</name>
    <dbReference type="NCBI Taxonomy" id="65515"/>
    <lineage>
        <taxon>Bacteria</taxon>
        <taxon>Bacillati</taxon>
        <taxon>Actinomycetota</taxon>
        <taxon>Actinomycetes</taxon>
        <taxon>Streptosporangiales</taxon>
        <taxon>Streptosporangiaceae</taxon>
        <taxon>Nonomuraea</taxon>
    </lineage>
</organism>
<feature type="domain" description="Activator of Hsp90 ATPase homologue 1/2-like C-terminal" evidence="2">
    <location>
        <begin position="204"/>
        <end position="268"/>
    </location>
</feature>
<dbReference type="RefSeq" id="WP_183643719.1">
    <property type="nucleotide sequence ID" value="NZ_JACIBV010000001.1"/>
</dbReference>
<evidence type="ECO:0000313" key="3">
    <source>
        <dbReference type="EMBL" id="MBB3724998.1"/>
    </source>
</evidence>
<dbReference type="InterPro" id="IPR023393">
    <property type="entry name" value="START-like_dom_sf"/>
</dbReference>
<dbReference type="InterPro" id="IPR013538">
    <property type="entry name" value="ASHA1/2-like_C"/>
</dbReference>
<sequence length="275" mass="30256">MNIQSLDSDLGRSVLRMERPLPHPMHAVWRALTDRAVLARWFPADLRIDDPMPGGKVVFDFGAGERAMIGMVTDFEPPRLLAYTWEGDHLRWQVRPGALTLAHTFDDRAGAASFAAGWHTCLRILAAELAGQPAPEAEDTAELHDAFVNEFGLDEPEFGPDSVRLERQLTRSAELVWRELTAGLQVRADGPVPAGFTCEPIPAGNVAEVEPERRLLYYTPDGTVAWELGQGTGQGARLVLTHSGTSAAGRELAASAWREHLRQLADRLRRLPAEG</sequence>
<dbReference type="AlphaFoldDB" id="A0A7W5Y5H2"/>
<proteinExistence type="inferred from homology"/>
<reference evidence="3 4" key="1">
    <citation type="submission" date="2020-08" db="EMBL/GenBank/DDBJ databases">
        <title>Sequencing the genomes of 1000 actinobacteria strains.</title>
        <authorList>
            <person name="Klenk H.-P."/>
        </authorList>
    </citation>
    <scope>NUCLEOTIDE SEQUENCE [LARGE SCALE GENOMIC DNA]</scope>
    <source>
        <strain evidence="3 4">DSM 44320</strain>
    </source>
</reference>
<keyword evidence="4" id="KW-1185">Reference proteome</keyword>
<dbReference type="GeneID" id="95387460"/>
<evidence type="ECO:0000256" key="1">
    <source>
        <dbReference type="ARBA" id="ARBA00006817"/>
    </source>
</evidence>
<comment type="similarity">
    <text evidence="1">Belongs to the AHA1 family.</text>
</comment>
<protein>
    <submittedName>
        <fullName evidence="3">Uncharacterized protein YndB with AHSA1/START domain</fullName>
    </submittedName>
</protein>
<gene>
    <name evidence="3" type="ORF">FHR33_000858</name>
</gene>
<evidence type="ECO:0000313" key="4">
    <source>
        <dbReference type="Proteomes" id="UP000579945"/>
    </source>
</evidence>